<keyword evidence="2" id="KW-1185">Reference proteome</keyword>
<comment type="caution">
    <text evidence="1">The sequence shown here is derived from an EMBL/GenBank/DDBJ whole genome shotgun (WGS) entry which is preliminary data.</text>
</comment>
<sequence length="158" mass="17506">MKGLCGSITAESAQRVPGWPSKRGKKTLAKGKAMWIKLQRKRAEGAPKEWLRKESDTYLIERDLRDRVDGDGVEYPEDGGGTQRDKGDGETLAKEDTEAWDARCGLFLRCLDGVDGIEKGEGRGNTGETGEARAALTKDSEAKRRWVCLGSKSWFAER</sequence>
<reference evidence="1" key="1">
    <citation type="submission" date="2022-07" db="EMBL/GenBank/DDBJ databases">
        <title>Genome Sequence of Phlebia brevispora.</title>
        <authorList>
            <person name="Buettner E."/>
        </authorList>
    </citation>
    <scope>NUCLEOTIDE SEQUENCE</scope>
    <source>
        <strain evidence="1">MPL23</strain>
    </source>
</reference>
<evidence type="ECO:0000313" key="2">
    <source>
        <dbReference type="Proteomes" id="UP001148662"/>
    </source>
</evidence>
<gene>
    <name evidence="1" type="ORF">NM688_g3329</name>
</gene>
<organism evidence="1 2">
    <name type="scientific">Phlebia brevispora</name>
    <dbReference type="NCBI Taxonomy" id="194682"/>
    <lineage>
        <taxon>Eukaryota</taxon>
        <taxon>Fungi</taxon>
        <taxon>Dikarya</taxon>
        <taxon>Basidiomycota</taxon>
        <taxon>Agaricomycotina</taxon>
        <taxon>Agaricomycetes</taxon>
        <taxon>Polyporales</taxon>
        <taxon>Meruliaceae</taxon>
        <taxon>Phlebia</taxon>
    </lineage>
</organism>
<dbReference type="EMBL" id="JANHOG010000475">
    <property type="protein sequence ID" value="KAJ3553998.1"/>
    <property type="molecule type" value="Genomic_DNA"/>
</dbReference>
<evidence type="ECO:0000313" key="1">
    <source>
        <dbReference type="EMBL" id="KAJ3553998.1"/>
    </source>
</evidence>
<name>A0ACC1T5U0_9APHY</name>
<protein>
    <submittedName>
        <fullName evidence="1">Uncharacterized protein</fullName>
    </submittedName>
</protein>
<accession>A0ACC1T5U0</accession>
<dbReference type="Proteomes" id="UP001148662">
    <property type="component" value="Unassembled WGS sequence"/>
</dbReference>
<proteinExistence type="predicted"/>